<feature type="region of interest" description="Disordered" evidence="1">
    <location>
        <begin position="27"/>
        <end position="80"/>
    </location>
</feature>
<name>A0ABD3R165_9STRA</name>
<feature type="compositionally biased region" description="Acidic residues" evidence="1">
    <location>
        <begin position="37"/>
        <end position="46"/>
    </location>
</feature>
<keyword evidence="3" id="KW-1185">Reference proteome</keyword>
<proteinExistence type="predicted"/>
<dbReference type="AlphaFoldDB" id="A0ABD3R165"/>
<feature type="compositionally biased region" description="Basic and acidic residues" evidence="1">
    <location>
        <begin position="100"/>
        <end position="117"/>
    </location>
</feature>
<feature type="region of interest" description="Disordered" evidence="1">
    <location>
        <begin position="100"/>
        <end position="121"/>
    </location>
</feature>
<evidence type="ECO:0000256" key="1">
    <source>
        <dbReference type="SAM" id="MobiDB-lite"/>
    </source>
</evidence>
<feature type="compositionally biased region" description="Polar residues" evidence="1">
    <location>
        <begin position="67"/>
        <end position="80"/>
    </location>
</feature>
<gene>
    <name evidence="2" type="ORF">ACHAXA_002431</name>
</gene>
<evidence type="ECO:0000313" key="3">
    <source>
        <dbReference type="Proteomes" id="UP001530377"/>
    </source>
</evidence>
<dbReference type="EMBL" id="JALLPB020000760">
    <property type="protein sequence ID" value="KAL3806665.1"/>
    <property type="molecule type" value="Genomic_DNA"/>
</dbReference>
<reference evidence="2 3" key="1">
    <citation type="submission" date="2024-10" db="EMBL/GenBank/DDBJ databases">
        <title>Updated reference genomes for cyclostephanoid diatoms.</title>
        <authorList>
            <person name="Roberts W.R."/>
            <person name="Alverson A.J."/>
        </authorList>
    </citation>
    <scope>NUCLEOTIDE SEQUENCE [LARGE SCALE GENOMIC DNA]</scope>
    <source>
        <strain evidence="2 3">AJA228-03</strain>
    </source>
</reference>
<accession>A0ABD3R165</accession>
<organism evidence="2 3">
    <name type="scientific">Cyclostephanos tholiformis</name>
    <dbReference type="NCBI Taxonomy" id="382380"/>
    <lineage>
        <taxon>Eukaryota</taxon>
        <taxon>Sar</taxon>
        <taxon>Stramenopiles</taxon>
        <taxon>Ochrophyta</taxon>
        <taxon>Bacillariophyta</taxon>
        <taxon>Coscinodiscophyceae</taxon>
        <taxon>Thalassiosirophycidae</taxon>
        <taxon>Stephanodiscales</taxon>
        <taxon>Stephanodiscaceae</taxon>
        <taxon>Cyclostephanos</taxon>
    </lineage>
</organism>
<sequence length="516" mass="57880">MDDGDTITRTHDSWTMDDAIGVAATTTSAHSTIAKDGEDDGEDGDDGPAQMPTTAMIDTHTVMRGKNGTTADGNDSTTLTSDRCATISDVSYDSRRLHWRDQRQRADRTQSRDDGSSTKEMGTVVLSIVRAASMPTSEKTEPRVETSKDDVKYSGVDAGISRFGRKNVPAGSIARENDNDGWYRRGELNNDRVRPDGDRATLSTNATSRLHPRVVDLIVGLDSAERATAVRDACYANGTMLRTILGNIGFHGSSLVGENTNISGVRSWHKVDVKTYIATNADKRYTIIFEYSTEEKITTYRMRRLLTVFAKHKSPGFVEWLGGARGWRLDDCHDTATEGGGGASSSWKRCAVIKLNTLQEVFKLFAKDAQKYMFDNSQRMVWRKQNELTDVVNDIRVWIETITPQCELTRKLLRNSSTGPDCLVHWAHHDPKSFHPLTVVTESSMLELVEGLIELFQKEFHHSESDPLGTRWRNHEKRRSTDFDLANRHCPAWTTDYLERRLNGDDSIKKTNFSCS</sequence>
<dbReference type="Proteomes" id="UP001530377">
    <property type="component" value="Unassembled WGS sequence"/>
</dbReference>
<comment type="caution">
    <text evidence="2">The sequence shown here is derived from an EMBL/GenBank/DDBJ whole genome shotgun (WGS) entry which is preliminary data.</text>
</comment>
<evidence type="ECO:0000313" key="2">
    <source>
        <dbReference type="EMBL" id="KAL3806665.1"/>
    </source>
</evidence>
<protein>
    <submittedName>
        <fullName evidence="2">Uncharacterized protein</fullName>
    </submittedName>
</protein>